<organism evidence="14 15">
    <name type="scientific">Streptomyces parvulus</name>
    <dbReference type="NCBI Taxonomy" id="146923"/>
    <lineage>
        <taxon>Bacteria</taxon>
        <taxon>Bacillati</taxon>
        <taxon>Actinomycetota</taxon>
        <taxon>Actinomycetes</taxon>
        <taxon>Kitasatosporales</taxon>
        <taxon>Streptomycetaceae</taxon>
        <taxon>Streptomyces</taxon>
    </lineage>
</organism>
<keyword evidence="5" id="KW-1133">Transmembrane helix</keyword>
<comment type="subcellular location">
    <subcellularLocation>
        <location evidence="2">Cell membrane</location>
    </subcellularLocation>
    <subcellularLocation>
        <location evidence="1">Membrane</location>
        <topology evidence="1">Single-pass membrane protein</topology>
    </subcellularLocation>
</comment>
<dbReference type="Pfam" id="PF22618">
    <property type="entry name" value="RskA_N"/>
    <property type="match status" value="1"/>
</dbReference>
<dbReference type="EMBL" id="QQBH01000011">
    <property type="protein sequence ID" value="RDD87573.1"/>
    <property type="molecule type" value="Genomic_DNA"/>
</dbReference>
<dbReference type="OrthoDB" id="153510at2"/>
<dbReference type="InterPro" id="IPR051474">
    <property type="entry name" value="Anti-sigma-K/W_factor"/>
</dbReference>
<dbReference type="PANTHER" id="PTHR37461:SF1">
    <property type="entry name" value="ANTI-SIGMA-K FACTOR RSKA"/>
    <property type="match status" value="1"/>
</dbReference>
<evidence type="ECO:0000313" key="14">
    <source>
        <dbReference type="EMBL" id="RDD87573.1"/>
    </source>
</evidence>
<evidence type="ECO:0000256" key="5">
    <source>
        <dbReference type="ARBA" id="ARBA00022989"/>
    </source>
</evidence>
<dbReference type="InterPro" id="IPR018764">
    <property type="entry name" value="RskA_C"/>
</dbReference>
<evidence type="ECO:0000256" key="2">
    <source>
        <dbReference type="ARBA" id="ARBA00004236"/>
    </source>
</evidence>
<dbReference type="Proteomes" id="UP000253742">
    <property type="component" value="Unassembled WGS sequence"/>
</dbReference>
<evidence type="ECO:0000256" key="6">
    <source>
        <dbReference type="ARBA" id="ARBA00023015"/>
    </source>
</evidence>
<dbReference type="GO" id="GO:0016989">
    <property type="term" value="F:sigma factor antagonist activity"/>
    <property type="evidence" value="ECO:0007669"/>
    <property type="project" value="TreeGrafter"/>
</dbReference>
<gene>
    <name evidence="14" type="ORF">DVZ84_18210</name>
</gene>
<dbReference type="InterPro" id="IPR053877">
    <property type="entry name" value="RskA_N"/>
</dbReference>
<feature type="domain" description="Anti-sigma K factor RskA C-terminal" evidence="12">
    <location>
        <begin position="98"/>
        <end position="239"/>
    </location>
</feature>
<dbReference type="GO" id="GO:0006417">
    <property type="term" value="P:regulation of translation"/>
    <property type="evidence" value="ECO:0007669"/>
    <property type="project" value="TreeGrafter"/>
</dbReference>
<feature type="domain" description="Anti-sigma-K factor RskA N-terminal" evidence="13">
    <location>
        <begin position="6"/>
        <end position="43"/>
    </location>
</feature>
<evidence type="ECO:0000256" key="1">
    <source>
        <dbReference type="ARBA" id="ARBA00004167"/>
    </source>
</evidence>
<evidence type="ECO:0000313" key="15">
    <source>
        <dbReference type="Proteomes" id="UP000253742"/>
    </source>
</evidence>
<keyword evidence="4" id="KW-0812">Transmembrane</keyword>
<evidence type="ECO:0000256" key="9">
    <source>
        <dbReference type="ARBA" id="ARBA00029829"/>
    </source>
</evidence>
<dbReference type="PANTHER" id="PTHR37461">
    <property type="entry name" value="ANTI-SIGMA-K FACTOR RSKA"/>
    <property type="match status" value="1"/>
</dbReference>
<protein>
    <recommendedName>
        <fullName evidence="10">Regulator of SigK</fullName>
    </recommendedName>
    <alternativeName>
        <fullName evidence="9">Sigma-K anti-sigma factor RskA</fullName>
    </alternativeName>
</protein>
<keyword evidence="8" id="KW-0804">Transcription</keyword>
<dbReference type="GO" id="GO:0005886">
    <property type="term" value="C:plasma membrane"/>
    <property type="evidence" value="ECO:0007669"/>
    <property type="project" value="UniProtKB-SubCell"/>
</dbReference>
<dbReference type="RefSeq" id="WP_114529865.1">
    <property type="nucleotide sequence ID" value="NZ_QQBH01000011.1"/>
</dbReference>
<evidence type="ECO:0000259" key="12">
    <source>
        <dbReference type="Pfam" id="PF10099"/>
    </source>
</evidence>
<keyword evidence="3" id="KW-1003">Cell membrane</keyword>
<comment type="caution">
    <text evidence="14">The sequence shown here is derived from an EMBL/GenBank/DDBJ whole genome shotgun (WGS) entry which is preliminary data.</text>
</comment>
<dbReference type="Pfam" id="PF10099">
    <property type="entry name" value="RskA_C"/>
    <property type="match status" value="1"/>
</dbReference>
<evidence type="ECO:0000256" key="3">
    <source>
        <dbReference type="ARBA" id="ARBA00022475"/>
    </source>
</evidence>
<keyword evidence="6" id="KW-0805">Transcription regulation</keyword>
<accession>A0A369V4X2</accession>
<proteinExistence type="predicted"/>
<evidence type="ECO:0000256" key="7">
    <source>
        <dbReference type="ARBA" id="ARBA00023136"/>
    </source>
</evidence>
<dbReference type="InterPro" id="IPR041916">
    <property type="entry name" value="Anti_sigma_zinc_sf"/>
</dbReference>
<reference evidence="14 15" key="1">
    <citation type="submission" date="2018-07" db="EMBL/GenBank/DDBJ databases">
        <title>Genome guided investigation of antibiotics producing actinomycetales strain isolated from a Macau mangrove ecosystem.</title>
        <authorList>
            <person name="Hu D."/>
        </authorList>
    </citation>
    <scope>NUCLEOTIDE SEQUENCE [LARGE SCALE GENOMIC DNA]</scope>
    <source>
        <strain evidence="14 15">2297</strain>
    </source>
</reference>
<dbReference type="Gene3D" id="1.10.10.1320">
    <property type="entry name" value="Anti-sigma factor, zinc-finger domain"/>
    <property type="match status" value="1"/>
</dbReference>
<sequence length="247" mass="26015">MTTAELHTLTGAYALDALEEEERLAFERHLARCESCGQEVRELTATAARLGLAASLPAPPGLKVQVMGRVAEVRQQPPDFPDSASSSHRRGRVMRWALAACLAGVAALGGTTLWQYQRANEAGHEAREARAEADRVARVLSAPDARMASTDVDGAGRGSVVVSRGQDEAVFITSGMAKPPEGKVYQLWFADGDRMRPAGLMNPSRTDQSVPMTGSVGAASAVGVTLEPAGGSEQPTTSPLALLRLPA</sequence>
<evidence type="ECO:0000256" key="11">
    <source>
        <dbReference type="SAM" id="MobiDB-lite"/>
    </source>
</evidence>
<dbReference type="AlphaFoldDB" id="A0A369V4X2"/>
<evidence type="ECO:0000256" key="4">
    <source>
        <dbReference type="ARBA" id="ARBA00022692"/>
    </source>
</evidence>
<feature type="region of interest" description="Disordered" evidence="11">
    <location>
        <begin position="226"/>
        <end position="247"/>
    </location>
</feature>
<name>A0A369V4X2_9ACTN</name>
<keyword evidence="7" id="KW-0472">Membrane</keyword>
<evidence type="ECO:0000256" key="8">
    <source>
        <dbReference type="ARBA" id="ARBA00023163"/>
    </source>
</evidence>
<evidence type="ECO:0000259" key="13">
    <source>
        <dbReference type="Pfam" id="PF22618"/>
    </source>
</evidence>
<evidence type="ECO:0000256" key="10">
    <source>
        <dbReference type="ARBA" id="ARBA00030803"/>
    </source>
</evidence>